<evidence type="ECO:0000256" key="2">
    <source>
        <dbReference type="ARBA" id="ARBA00022617"/>
    </source>
</evidence>
<dbReference type="EMBL" id="WWBZ02000009">
    <property type="protein sequence ID" value="KAF4311406.1"/>
    <property type="molecule type" value="Genomic_DNA"/>
</dbReference>
<proteinExistence type="predicted"/>
<gene>
    <name evidence="8" type="ORF">GTA08_BOTSDO12876</name>
</gene>
<keyword evidence="2" id="KW-0349">Heme</keyword>
<evidence type="ECO:0000256" key="6">
    <source>
        <dbReference type="ARBA" id="ARBA00023004"/>
    </source>
</evidence>
<dbReference type="OrthoDB" id="588261at2759"/>
<dbReference type="NCBIfam" id="TIGR02970">
    <property type="entry name" value="succ_dehyd_cytB"/>
    <property type="match status" value="1"/>
</dbReference>
<comment type="caution">
    <text evidence="8">The sequence shown here is derived from an EMBL/GenBank/DDBJ whole genome shotgun (WGS) entry which is preliminary data.</text>
</comment>
<reference evidence="8" key="1">
    <citation type="submission" date="2020-04" db="EMBL/GenBank/DDBJ databases">
        <title>Genome Assembly and Annotation of Botryosphaeria dothidea sdau 11-99, a Latent Pathogen of Apple Fruit Ring Rot in China.</title>
        <authorList>
            <person name="Yu C."/>
            <person name="Diao Y."/>
            <person name="Lu Q."/>
            <person name="Zhao J."/>
            <person name="Cui S."/>
            <person name="Peng C."/>
            <person name="He B."/>
            <person name="Liu H."/>
        </authorList>
    </citation>
    <scope>NUCLEOTIDE SEQUENCE [LARGE SCALE GENOMIC DNA]</scope>
    <source>
        <strain evidence="8">Sdau11-99</strain>
    </source>
</reference>
<dbReference type="GO" id="GO:0005739">
    <property type="term" value="C:mitochondrion"/>
    <property type="evidence" value="ECO:0007669"/>
    <property type="project" value="GOC"/>
</dbReference>
<evidence type="ECO:0000256" key="7">
    <source>
        <dbReference type="ARBA" id="ARBA00023136"/>
    </source>
</evidence>
<dbReference type="AlphaFoldDB" id="A0A8H4J1D0"/>
<dbReference type="InterPro" id="IPR000701">
    <property type="entry name" value="SuccDH_FuR_B_TM-su"/>
</dbReference>
<dbReference type="Pfam" id="PF01127">
    <property type="entry name" value="Sdh_cyt"/>
    <property type="match status" value="1"/>
</dbReference>
<dbReference type="PANTHER" id="PTHR10978">
    <property type="entry name" value="SUCCINATE DEHYDROGENASE CYTOCHROME B560 SUBUNIT"/>
    <property type="match status" value="1"/>
</dbReference>
<accession>A0A8H4J1D0</accession>
<evidence type="ECO:0000256" key="4">
    <source>
        <dbReference type="ARBA" id="ARBA00022723"/>
    </source>
</evidence>
<dbReference type="Proteomes" id="UP000572817">
    <property type="component" value="Unassembled WGS sequence"/>
</dbReference>
<dbReference type="GO" id="GO:0009055">
    <property type="term" value="F:electron transfer activity"/>
    <property type="evidence" value="ECO:0007669"/>
    <property type="project" value="InterPro"/>
</dbReference>
<keyword evidence="4" id="KW-0479">Metal-binding</keyword>
<protein>
    <submittedName>
        <fullName evidence="8">Cytochrome b560 subunit of succinate dehydrogenase</fullName>
    </submittedName>
</protein>
<dbReference type="PANTHER" id="PTHR10978:SF5">
    <property type="entry name" value="SUCCINATE DEHYDROGENASE CYTOCHROME B560 SUBUNIT, MITOCHONDRIAL"/>
    <property type="match status" value="1"/>
</dbReference>
<organism evidence="8 9">
    <name type="scientific">Botryosphaeria dothidea</name>
    <dbReference type="NCBI Taxonomy" id="55169"/>
    <lineage>
        <taxon>Eukaryota</taxon>
        <taxon>Fungi</taxon>
        <taxon>Dikarya</taxon>
        <taxon>Ascomycota</taxon>
        <taxon>Pezizomycotina</taxon>
        <taxon>Dothideomycetes</taxon>
        <taxon>Dothideomycetes incertae sedis</taxon>
        <taxon>Botryosphaeriales</taxon>
        <taxon>Botryosphaeriaceae</taxon>
        <taxon>Botryosphaeria</taxon>
    </lineage>
</organism>
<dbReference type="InterPro" id="IPR018495">
    <property type="entry name" value="Succ_DH_cyt_bsu_CS"/>
</dbReference>
<sequence length="196" mass="20592">MLHPPGLRLAARHALALTRPKAPSTILSTSTRQAPTTTPFPPAATALILPHRRLPTNPAPKAPLTILEQQRLHRPVSPHATIYRPQITWLGSITGRVAGSLVAGALYLFFAGYAVAPVFGWDLGSEAAVAFAAGLPGAVKVGARALAGWAVSYHCLNGVRHLVWDFAVGVNNRAVMRSGWVVVGLSVCGAVGSALY</sequence>
<comment type="subcellular location">
    <subcellularLocation>
        <location evidence="1">Membrane</location>
        <topology evidence="1">Multi-pass membrane protein</topology>
    </subcellularLocation>
</comment>
<evidence type="ECO:0000313" key="9">
    <source>
        <dbReference type="Proteomes" id="UP000572817"/>
    </source>
</evidence>
<dbReference type="GO" id="GO:0046872">
    <property type="term" value="F:metal ion binding"/>
    <property type="evidence" value="ECO:0007669"/>
    <property type="project" value="UniProtKB-KW"/>
</dbReference>
<evidence type="ECO:0000313" key="8">
    <source>
        <dbReference type="EMBL" id="KAF4311406.1"/>
    </source>
</evidence>
<evidence type="ECO:0000256" key="5">
    <source>
        <dbReference type="ARBA" id="ARBA00022989"/>
    </source>
</evidence>
<dbReference type="InterPro" id="IPR014314">
    <property type="entry name" value="Succ_DH_cytb556"/>
</dbReference>
<evidence type="ECO:0000256" key="3">
    <source>
        <dbReference type="ARBA" id="ARBA00022692"/>
    </source>
</evidence>
<keyword evidence="5" id="KW-1133">Transmembrane helix</keyword>
<keyword evidence="9" id="KW-1185">Reference proteome</keyword>
<keyword evidence="3" id="KW-0812">Transmembrane</keyword>
<evidence type="ECO:0000256" key="1">
    <source>
        <dbReference type="ARBA" id="ARBA00004141"/>
    </source>
</evidence>
<dbReference type="PROSITE" id="PS01001">
    <property type="entry name" value="SDH_CYT_2"/>
    <property type="match status" value="1"/>
</dbReference>
<name>A0A8H4J1D0_9PEZI</name>
<dbReference type="CDD" id="cd03499">
    <property type="entry name" value="SQR_TypeC_SdhC"/>
    <property type="match status" value="1"/>
</dbReference>
<dbReference type="GO" id="GO:0016020">
    <property type="term" value="C:membrane"/>
    <property type="evidence" value="ECO:0007669"/>
    <property type="project" value="UniProtKB-SubCell"/>
</dbReference>
<keyword evidence="6" id="KW-0408">Iron</keyword>
<dbReference type="Gene3D" id="1.20.1300.10">
    <property type="entry name" value="Fumarate reductase/succinate dehydrogenase, transmembrane subunit"/>
    <property type="match status" value="1"/>
</dbReference>
<keyword evidence="7" id="KW-0472">Membrane</keyword>
<dbReference type="GO" id="GO:0006099">
    <property type="term" value="P:tricarboxylic acid cycle"/>
    <property type="evidence" value="ECO:0007669"/>
    <property type="project" value="InterPro"/>
</dbReference>
<dbReference type="InterPro" id="IPR034804">
    <property type="entry name" value="SQR/QFR_C/D"/>
</dbReference>
<dbReference type="SUPFAM" id="SSF81343">
    <property type="entry name" value="Fumarate reductase respiratory complex transmembrane subunits"/>
    <property type="match status" value="1"/>
</dbReference>
<dbReference type="GO" id="GO:0006121">
    <property type="term" value="P:mitochondrial electron transport, succinate to ubiquinone"/>
    <property type="evidence" value="ECO:0007669"/>
    <property type="project" value="TreeGrafter"/>
</dbReference>